<dbReference type="Proteomes" id="UP000233160">
    <property type="component" value="Unassembled WGS sequence"/>
</dbReference>
<evidence type="ECO:0000256" key="1">
    <source>
        <dbReference type="ARBA" id="ARBA00001947"/>
    </source>
</evidence>
<gene>
    <name evidence="6" type="primary">INTS11</name>
</gene>
<proteinExistence type="predicted"/>
<organism evidence="6 7">
    <name type="scientific">Propithecus coquereli</name>
    <name type="common">Coquerel's sifaka</name>
    <name type="synonym">Propithecus verreauxi coquereli</name>
    <dbReference type="NCBI Taxonomy" id="379532"/>
    <lineage>
        <taxon>Eukaryota</taxon>
        <taxon>Metazoa</taxon>
        <taxon>Chordata</taxon>
        <taxon>Craniata</taxon>
        <taxon>Vertebrata</taxon>
        <taxon>Euteleostomi</taxon>
        <taxon>Mammalia</taxon>
        <taxon>Eutheria</taxon>
        <taxon>Euarchontoglires</taxon>
        <taxon>Primates</taxon>
        <taxon>Strepsirrhini</taxon>
        <taxon>Lemuriformes</taxon>
        <taxon>Indriidae</taxon>
        <taxon>Propithecus</taxon>
    </lineage>
</organism>
<dbReference type="Gene3D" id="3.60.15.10">
    <property type="entry name" value="Ribonuclease Z/Hydroxyacylglutathione hydrolase-like"/>
    <property type="match status" value="1"/>
</dbReference>
<dbReference type="Ensembl" id="ENSPCOT00000021395.1">
    <property type="protein sequence ID" value="ENSPCOP00000010814.1"/>
    <property type="gene ID" value="ENSPCOG00000016861.1"/>
</dbReference>
<sequence length="365" mass="40968">MPEIRVTPLGAGQDVGRSCILVSIAGKNVMLDCGMHMGFSDDRRFPDFSYITQSGRLTDFLDCVIISHFHLDHCGALPYFSEMVGYDGPIYMTHPTQAICPILLEDYRKIAVDKKGEANFFTSQMIKDSQELCILLETFWERMNLKVPIYFSTGLTEKANHYYKLFITWTNQKIRKTFVQRNMFEFKHIKAFDRAFADNPGPMVRPGMSRGIPARPAGGPASPGGDGICALCPQLEVKMQVEYMSFSAHADAKGIMQLVGQQALKELGLAEHQLRFTCRVHLHDTRKEQETAMRVYSHLKSILKDHCVQHLPDGSVTVESILIQAAAPSEDPATKVLLVSWTYQDEELGSYLTSLLKKGLPQAPS</sequence>
<dbReference type="Pfam" id="PF10996">
    <property type="entry name" value="Beta-Casp"/>
    <property type="match status" value="1"/>
</dbReference>
<dbReference type="PANTHER" id="PTHR11203:SF37">
    <property type="entry name" value="INTEGRATOR COMPLEX SUBUNIT 11"/>
    <property type="match status" value="1"/>
</dbReference>
<evidence type="ECO:0000256" key="3">
    <source>
        <dbReference type="ARBA" id="ARBA00022801"/>
    </source>
</evidence>
<dbReference type="AlphaFoldDB" id="A0A2K6FA01"/>
<dbReference type="InterPro" id="IPR048662">
    <property type="entry name" value="IntS11_C"/>
</dbReference>
<dbReference type="SMART" id="SM00849">
    <property type="entry name" value="Lactamase_B"/>
    <property type="match status" value="1"/>
</dbReference>
<dbReference type="SMART" id="SM01027">
    <property type="entry name" value="Beta-Casp"/>
    <property type="match status" value="1"/>
</dbReference>
<dbReference type="PANTHER" id="PTHR11203">
    <property type="entry name" value="CLEAVAGE AND POLYADENYLATION SPECIFICITY FACTOR FAMILY MEMBER"/>
    <property type="match status" value="1"/>
</dbReference>
<evidence type="ECO:0000259" key="4">
    <source>
        <dbReference type="SMART" id="SM00849"/>
    </source>
</evidence>
<keyword evidence="3" id="KW-0378">Hydrolase</keyword>
<feature type="domain" description="Beta-Casp" evidence="5">
    <location>
        <begin position="129"/>
        <end position="228"/>
    </location>
</feature>
<dbReference type="GO" id="GO:0005634">
    <property type="term" value="C:nucleus"/>
    <property type="evidence" value="ECO:0007669"/>
    <property type="project" value="TreeGrafter"/>
</dbReference>
<evidence type="ECO:0000313" key="7">
    <source>
        <dbReference type="Proteomes" id="UP000233160"/>
    </source>
</evidence>
<dbReference type="InterPro" id="IPR050698">
    <property type="entry name" value="MBL"/>
</dbReference>
<evidence type="ECO:0000313" key="6">
    <source>
        <dbReference type="Ensembl" id="ENSPCOP00000010814.1"/>
    </source>
</evidence>
<comment type="cofactor">
    <cofactor evidence="1">
        <name>Zn(2+)</name>
        <dbReference type="ChEBI" id="CHEBI:29105"/>
    </cofactor>
</comment>
<evidence type="ECO:0000259" key="5">
    <source>
        <dbReference type="SMART" id="SM01027"/>
    </source>
</evidence>
<feature type="domain" description="Metallo-beta-lactamase" evidence="4">
    <location>
        <begin position="16"/>
        <end position="208"/>
    </location>
</feature>
<evidence type="ECO:0000256" key="2">
    <source>
        <dbReference type="ARBA" id="ARBA00016810"/>
    </source>
</evidence>
<dbReference type="InterPro" id="IPR011108">
    <property type="entry name" value="RMMBL"/>
</dbReference>
<dbReference type="GO" id="GO:0016180">
    <property type="term" value="P:snRNA processing"/>
    <property type="evidence" value="ECO:0007669"/>
    <property type="project" value="TreeGrafter"/>
</dbReference>
<dbReference type="InterPro" id="IPR022712">
    <property type="entry name" value="Beta_Casp"/>
</dbReference>
<accession>A0A2K6FA01</accession>
<dbReference type="Pfam" id="PF00753">
    <property type="entry name" value="Lactamase_B"/>
    <property type="match status" value="1"/>
</dbReference>
<dbReference type="GO" id="GO:0004521">
    <property type="term" value="F:RNA endonuclease activity"/>
    <property type="evidence" value="ECO:0007669"/>
    <property type="project" value="TreeGrafter"/>
</dbReference>
<dbReference type="SUPFAM" id="SSF56281">
    <property type="entry name" value="Metallo-hydrolase/oxidoreductase"/>
    <property type="match status" value="2"/>
</dbReference>
<protein>
    <recommendedName>
        <fullName evidence="2">Integrator complex subunit 11</fullName>
    </recommendedName>
</protein>
<reference evidence="6" key="2">
    <citation type="submission" date="2025-09" db="UniProtKB">
        <authorList>
            <consortium name="Ensembl"/>
        </authorList>
    </citation>
    <scope>IDENTIFICATION</scope>
</reference>
<dbReference type="InterPro" id="IPR001279">
    <property type="entry name" value="Metallo-B-lactamas"/>
</dbReference>
<dbReference type="GeneTree" id="ENSGT00940000157644"/>
<dbReference type="InterPro" id="IPR036866">
    <property type="entry name" value="RibonucZ/Hydroxyglut_hydro"/>
</dbReference>
<keyword evidence="7" id="KW-1185">Reference proteome</keyword>
<dbReference type="Gene3D" id="3.40.50.10890">
    <property type="match status" value="1"/>
</dbReference>
<name>A0A2K6FA01_PROCO</name>
<dbReference type="Pfam" id="PF07521">
    <property type="entry name" value="RMMBL"/>
    <property type="match status" value="1"/>
</dbReference>
<dbReference type="Pfam" id="PF21386">
    <property type="entry name" value="IntS11_C"/>
    <property type="match status" value="1"/>
</dbReference>
<reference evidence="6" key="1">
    <citation type="submission" date="2025-08" db="UniProtKB">
        <authorList>
            <consortium name="Ensembl"/>
        </authorList>
    </citation>
    <scope>IDENTIFICATION</scope>
</reference>
<dbReference type="GO" id="GO:0016787">
    <property type="term" value="F:hydrolase activity"/>
    <property type="evidence" value="ECO:0007669"/>
    <property type="project" value="UniProtKB-KW"/>
</dbReference>